<feature type="non-terminal residue" evidence="1">
    <location>
        <position position="497"/>
    </location>
</feature>
<dbReference type="EMBL" id="JANBVB010002325">
    <property type="protein sequence ID" value="KAJ2886466.1"/>
    <property type="molecule type" value="Genomic_DNA"/>
</dbReference>
<evidence type="ECO:0000313" key="2">
    <source>
        <dbReference type="Proteomes" id="UP001139981"/>
    </source>
</evidence>
<reference evidence="1" key="1">
    <citation type="submission" date="2022-07" db="EMBL/GenBank/DDBJ databases">
        <title>Phylogenomic reconstructions and comparative analyses of Kickxellomycotina fungi.</title>
        <authorList>
            <person name="Reynolds N.K."/>
            <person name="Stajich J.E."/>
            <person name="Barry K."/>
            <person name="Grigoriev I.V."/>
            <person name="Crous P."/>
            <person name="Smith M.E."/>
        </authorList>
    </citation>
    <scope>NUCLEOTIDE SEQUENCE</scope>
    <source>
        <strain evidence="1">CBS 190363</strain>
    </source>
</reference>
<organism evidence="1 2">
    <name type="scientific">Coemansia aciculifera</name>
    <dbReference type="NCBI Taxonomy" id="417176"/>
    <lineage>
        <taxon>Eukaryota</taxon>
        <taxon>Fungi</taxon>
        <taxon>Fungi incertae sedis</taxon>
        <taxon>Zoopagomycota</taxon>
        <taxon>Kickxellomycotina</taxon>
        <taxon>Kickxellomycetes</taxon>
        <taxon>Kickxellales</taxon>
        <taxon>Kickxellaceae</taxon>
        <taxon>Coemansia</taxon>
    </lineage>
</organism>
<sequence>GGESSSRHSSSNESGEQVPGRSPFGRPHGDQNAASFLAQCYEQLMKDNNSMHSGLAAAATGVGLETAIDEATVFVFIFTNPRSGNQQGRGLMRMALRNFRLRSRPHVQVQIYDITDEASRNEGLHYLHQLQLRQGDRLLRTAFPELFGQQHSGGMPSSPAASAGRSADGGGAAWEEWISDAAAHLESGLSQLGDAEVVSRLESAQESVFKLHVWSAGGDGTVSGTIQAMMDHGVDVGRVYFSSIPFGTGNDFADALGWGRSVAGDALGDGMHGLSRLVTERLDGYTCKLDIYEITVTTYEGGHVRHVEKKSRPDDVGERRHTRLMIDYLSLGVQGFVGASFEKHRPGRRALNILMYTAAAAHWVLARAFPPITESLESIATVPDAMLADAEVTDAERAQWLETAPESERKRVLLARKAAADSADAGLPAIGGRPIELDIQNVARFWGRNIDVWGRARGLGSGDWTPQYAGDGKVELFTVKSMADYTLNQLPHRETYR</sequence>
<dbReference type="Proteomes" id="UP001139981">
    <property type="component" value="Unassembled WGS sequence"/>
</dbReference>
<feature type="non-terminal residue" evidence="1">
    <location>
        <position position="1"/>
    </location>
</feature>
<evidence type="ECO:0000313" key="1">
    <source>
        <dbReference type="EMBL" id="KAJ2886466.1"/>
    </source>
</evidence>
<comment type="caution">
    <text evidence="1">The sequence shown here is derived from an EMBL/GenBank/DDBJ whole genome shotgun (WGS) entry which is preliminary data.</text>
</comment>
<accession>A0ACC1LW39</accession>
<protein>
    <submittedName>
        <fullName evidence="1">Uncharacterized protein</fullName>
    </submittedName>
</protein>
<proteinExistence type="predicted"/>
<name>A0ACC1LW39_9FUNG</name>
<gene>
    <name evidence="1" type="ORF">IWW38_005226</name>
</gene>
<keyword evidence="2" id="KW-1185">Reference proteome</keyword>